<dbReference type="InterPro" id="IPR002830">
    <property type="entry name" value="UbiD"/>
</dbReference>
<dbReference type="InterPro" id="IPR048304">
    <property type="entry name" value="UbiD_Rift_dom"/>
</dbReference>
<dbReference type="GO" id="GO:0005737">
    <property type="term" value="C:cytoplasm"/>
    <property type="evidence" value="ECO:0007669"/>
    <property type="project" value="TreeGrafter"/>
</dbReference>
<evidence type="ECO:0000313" key="2">
    <source>
        <dbReference type="EMBL" id="MBB5020897.1"/>
    </source>
</evidence>
<organism evidence="2 3">
    <name type="scientific">Desulfurispira natronophila</name>
    <dbReference type="NCBI Taxonomy" id="682562"/>
    <lineage>
        <taxon>Bacteria</taxon>
        <taxon>Pseudomonadati</taxon>
        <taxon>Chrysiogenota</taxon>
        <taxon>Chrysiogenia</taxon>
        <taxon>Chrysiogenales</taxon>
        <taxon>Chrysiogenaceae</taxon>
        <taxon>Desulfurispira</taxon>
    </lineage>
</organism>
<dbReference type="Proteomes" id="UP000528322">
    <property type="component" value="Unassembled WGS sequence"/>
</dbReference>
<name>A0A7W8DFZ6_9BACT</name>
<evidence type="ECO:0000259" key="1">
    <source>
        <dbReference type="Pfam" id="PF01977"/>
    </source>
</evidence>
<feature type="domain" description="3-octaprenyl-4-hydroxybenzoate carboxy-lyase-like Rift-related" evidence="1">
    <location>
        <begin position="118"/>
        <end position="304"/>
    </location>
</feature>
<keyword evidence="2" id="KW-0456">Lyase</keyword>
<dbReference type="RefSeq" id="WP_183728523.1">
    <property type="nucleotide sequence ID" value="NZ_JACHID010000001.1"/>
</dbReference>
<sequence>MNIHQFVNFLRTTGQLWQTPPHITPNLSGPRLARRMLRQAEQGKALLIAPATGYMAKLLLGGFGHSTRLANALGVNDLNELEERVRCTLQTAPHHWNKAWSKLQSWEPIITDEQHPVYTSSANMDMIKLPSQRNHILDGGNFLTMGIVSIFDWQENRQHIGIYRIQIHNRQEATINFLPGSKGEQIVSRAQNTGNSLPIAIILGAPASYILAATTPVPHNISRLALAQWLSNNEDKLINYGPFTVPRSSQVVLLGHMPPGQTSVEAPFFNHTGAPTKPRLCPVFKFEECWSETNPLIQGVVTGKFPTETHVLGEAVEAILRPLAQHCCRSIANIYFIRAGIYHGATVIDLTPAGSIEHALDFLRQHRPWSASRLLVFTHNLSGCSNKSIFLHLLSRVRPRSINILNKQLIIDATGTYRSLLEDGSQKSLEAWQAMGVECKVPFEGMQNRLILGFSDSTVKPLELQAVHTAGPTLLLLQDRQLLNADLETMIWRAINQVSLSDDIYQSESLLIVDARNSTFP</sequence>
<dbReference type="PANTHER" id="PTHR30108:SF17">
    <property type="entry name" value="FERULIC ACID DECARBOXYLASE 1"/>
    <property type="match status" value="1"/>
</dbReference>
<dbReference type="Pfam" id="PF01977">
    <property type="entry name" value="UbiD"/>
    <property type="match status" value="1"/>
</dbReference>
<gene>
    <name evidence="2" type="ORF">HNR37_000200</name>
</gene>
<keyword evidence="3" id="KW-1185">Reference proteome</keyword>
<dbReference type="PANTHER" id="PTHR30108">
    <property type="entry name" value="3-OCTAPRENYL-4-HYDROXYBENZOATE CARBOXY-LYASE-RELATED"/>
    <property type="match status" value="1"/>
</dbReference>
<accession>A0A7W8DFZ6</accession>
<evidence type="ECO:0000313" key="3">
    <source>
        <dbReference type="Proteomes" id="UP000528322"/>
    </source>
</evidence>
<protein>
    <submittedName>
        <fullName evidence="2">4-hydroxy-3-polyprenylbenzoate decarboxylase</fullName>
        <ecNumber evidence="2">4.1.1.98</ecNumber>
    </submittedName>
</protein>
<reference evidence="2 3" key="1">
    <citation type="submission" date="2020-08" db="EMBL/GenBank/DDBJ databases">
        <title>Genomic Encyclopedia of Type Strains, Phase IV (KMG-IV): sequencing the most valuable type-strain genomes for metagenomic binning, comparative biology and taxonomic classification.</title>
        <authorList>
            <person name="Goeker M."/>
        </authorList>
    </citation>
    <scope>NUCLEOTIDE SEQUENCE [LARGE SCALE GENOMIC DNA]</scope>
    <source>
        <strain evidence="2 3">DSM 22071</strain>
    </source>
</reference>
<comment type="caution">
    <text evidence="2">The sequence shown here is derived from an EMBL/GenBank/DDBJ whole genome shotgun (WGS) entry which is preliminary data.</text>
</comment>
<dbReference type="EC" id="4.1.1.98" evidence="2"/>
<dbReference type="EMBL" id="JACHID010000001">
    <property type="protein sequence ID" value="MBB5020897.1"/>
    <property type="molecule type" value="Genomic_DNA"/>
</dbReference>
<dbReference type="SUPFAM" id="SSF50475">
    <property type="entry name" value="FMN-binding split barrel"/>
    <property type="match status" value="1"/>
</dbReference>
<dbReference type="AlphaFoldDB" id="A0A7W8DFZ6"/>
<dbReference type="GO" id="GO:0008694">
    <property type="term" value="F:4-hydroxy-3-polyprenylbenzoate decarboxylase activity"/>
    <property type="evidence" value="ECO:0007669"/>
    <property type="project" value="UniProtKB-EC"/>
</dbReference>
<proteinExistence type="predicted"/>